<dbReference type="SUPFAM" id="SSF75005">
    <property type="entry name" value="Arabinanase/levansucrase/invertase"/>
    <property type="match status" value="1"/>
</dbReference>
<evidence type="ECO:0000313" key="9">
    <source>
        <dbReference type="Proteomes" id="UP000813385"/>
    </source>
</evidence>
<evidence type="ECO:0000313" key="8">
    <source>
        <dbReference type="EMBL" id="KAH7363223.1"/>
    </source>
</evidence>
<dbReference type="PANTHER" id="PTHR42812">
    <property type="entry name" value="BETA-XYLOSIDASE"/>
    <property type="match status" value="1"/>
</dbReference>
<feature type="domain" description="Beta-xylosidase C-terminal Concanavalin A-like" evidence="7">
    <location>
        <begin position="372"/>
        <end position="513"/>
    </location>
</feature>
<evidence type="ECO:0000259" key="7">
    <source>
        <dbReference type="Pfam" id="PF17851"/>
    </source>
</evidence>
<dbReference type="CDD" id="cd18617">
    <property type="entry name" value="GH43_XynB-like"/>
    <property type="match status" value="1"/>
</dbReference>
<name>A0A8K0X588_9PEZI</name>
<dbReference type="GO" id="GO:0004553">
    <property type="term" value="F:hydrolase activity, hydrolyzing O-glycosyl compounds"/>
    <property type="evidence" value="ECO:0007669"/>
    <property type="project" value="InterPro"/>
</dbReference>
<comment type="caution">
    <text evidence="8">The sequence shown here is derived from an EMBL/GenBank/DDBJ whole genome shotgun (WGS) entry which is preliminary data.</text>
</comment>
<keyword evidence="9" id="KW-1185">Reference proteome</keyword>
<dbReference type="AlphaFoldDB" id="A0A8K0X588"/>
<dbReference type="Pfam" id="PF17851">
    <property type="entry name" value="GH43_C2"/>
    <property type="match status" value="1"/>
</dbReference>
<dbReference type="Gene3D" id="2.115.10.20">
    <property type="entry name" value="Glycosyl hydrolase domain, family 43"/>
    <property type="match status" value="1"/>
</dbReference>
<comment type="similarity">
    <text evidence="1 6">Belongs to the glycosyl hydrolase 43 family.</text>
</comment>
<reference evidence="8" key="1">
    <citation type="journal article" date="2021" name="Nat. Commun.">
        <title>Genetic determinants of endophytism in the Arabidopsis root mycobiome.</title>
        <authorList>
            <person name="Mesny F."/>
            <person name="Miyauchi S."/>
            <person name="Thiergart T."/>
            <person name="Pickel B."/>
            <person name="Atanasova L."/>
            <person name="Karlsson M."/>
            <person name="Huettel B."/>
            <person name="Barry K.W."/>
            <person name="Haridas S."/>
            <person name="Chen C."/>
            <person name="Bauer D."/>
            <person name="Andreopoulos W."/>
            <person name="Pangilinan J."/>
            <person name="LaButti K."/>
            <person name="Riley R."/>
            <person name="Lipzen A."/>
            <person name="Clum A."/>
            <person name="Drula E."/>
            <person name="Henrissat B."/>
            <person name="Kohler A."/>
            <person name="Grigoriev I.V."/>
            <person name="Martin F.M."/>
            <person name="Hacquard S."/>
        </authorList>
    </citation>
    <scope>NUCLEOTIDE SEQUENCE</scope>
    <source>
        <strain evidence="8">MPI-CAGE-AT-0016</strain>
    </source>
</reference>
<proteinExistence type="inferred from homology"/>
<dbReference type="EMBL" id="JAGPXD010000003">
    <property type="protein sequence ID" value="KAH7363223.1"/>
    <property type="molecule type" value="Genomic_DNA"/>
</dbReference>
<evidence type="ECO:0000256" key="6">
    <source>
        <dbReference type="RuleBase" id="RU361187"/>
    </source>
</evidence>
<protein>
    <submittedName>
        <fullName evidence="8">Glycosyl hydrolase</fullName>
    </submittedName>
</protein>
<dbReference type="InterPro" id="IPR041542">
    <property type="entry name" value="GH43_C2"/>
</dbReference>
<evidence type="ECO:0000256" key="3">
    <source>
        <dbReference type="ARBA" id="ARBA00023295"/>
    </source>
</evidence>
<dbReference type="Gene3D" id="2.60.120.200">
    <property type="match status" value="1"/>
</dbReference>
<feature type="active site" description="Proton acceptor" evidence="4">
    <location>
        <position position="17"/>
    </location>
</feature>
<dbReference type="InterPro" id="IPR013320">
    <property type="entry name" value="ConA-like_dom_sf"/>
</dbReference>
<feature type="site" description="Important for catalytic activity, responsible for pKa modulation of the active site Glu and correct orientation of both the proton donor and substrate" evidence="5">
    <location>
        <position position="144"/>
    </location>
</feature>
<evidence type="ECO:0000256" key="4">
    <source>
        <dbReference type="PIRSR" id="PIRSR606710-1"/>
    </source>
</evidence>
<gene>
    <name evidence="8" type="ORF">B0T11DRAFT_92138</name>
</gene>
<evidence type="ECO:0000256" key="5">
    <source>
        <dbReference type="PIRSR" id="PIRSR606710-2"/>
    </source>
</evidence>
<dbReference type="OrthoDB" id="408373at2759"/>
<dbReference type="Proteomes" id="UP000813385">
    <property type="component" value="Unassembled WGS sequence"/>
</dbReference>
<sequence length="516" mass="57404">MSTVVYRNPAVPGFNPDPSVVFVDGIFYLVTSTFHLFPGLPIYASANLRDWKLIGHGIHRQDQLSLANAFTKLVQLDTGKDMVATGGLQAPTIRHHAGKFYILCTNIVRNKTGPSSRDNFIISTTDIWSGQWSDPVPFEFHGIDPSLFVDDDGKTYVQGAYMHDRREQPTSTIYQVELDLETGKALSDTKSIWEGHFRYDTEGPHVSKRGGWYYLLAAEGGTFEHHKVTMARARDIWGPYESFDGNPVLTAGGKDEEIQGLGHAELFQDADGDWWAVALGFRSHDGVWQLGRETFLAQAEWPDKGWPKIEQPVASFEAKVVAGRSELPHGPEVSDLVHIRGKDEASYEMAVEESVQVWRLRLSKVLLTDTGGLPTFIGRRQHGFSSSAEAVLDIEKGGEALAGFALYFDPLRHAYLGYDFKTRQLVFKVVSTPKSIAHEVRLASESKGQVRLRVAASVEGYVFSYASPDSEWQKAGSVVARNIWTRYFTGPVMGVFAEGEAGKDSRVTFRGFKTTD</sequence>
<dbReference type="InterPro" id="IPR006710">
    <property type="entry name" value="Glyco_hydro_43"/>
</dbReference>
<dbReference type="Pfam" id="PF04616">
    <property type="entry name" value="Glyco_hydro_43"/>
    <property type="match status" value="1"/>
</dbReference>
<feature type="active site" description="Proton donor" evidence="4">
    <location>
        <position position="202"/>
    </location>
</feature>
<organism evidence="8 9">
    <name type="scientific">Plectosphaerella cucumerina</name>
    <dbReference type="NCBI Taxonomy" id="40658"/>
    <lineage>
        <taxon>Eukaryota</taxon>
        <taxon>Fungi</taxon>
        <taxon>Dikarya</taxon>
        <taxon>Ascomycota</taxon>
        <taxon>Pezizomycotina</taxon>
        <taxon>Sordariomycetes</taxon>
        <taxon>Hypocreomycetidae</taxon>
        <taxon>Glomerellales</taxon>
        <taxon>Plectosphaerellaceae</taxon>
        <taxon>Plectosphaerella</taxon>
    </lineage>
</organism>
<dbReference type="InterPro" id="IPR051795">
    <property type="entry name" value="Glycosyl_Hydrlase_43"/>
</dbReference>
<dbReference type="PANTHER" id="PTHR42812:SF12">
    <property type="entry name" value="BETA-XYLOSIDASE-RELATED"/>
    <property type="match status" value="1"/>
</dbReference>
<dbReference type="SUPFAM" id="SSF49899">
    <property type="entry name" value="Concanavalin A-like lectins/glucanases"/>
    <property type="match status" value="1"/>
</dbReference>
<accession>A0A8K0X588</accession>
<dbReference type="GO" id="GO:0005975">
    <property type="term" value="P:carbohydrate metabolic process"/>
    <property type="evidence" value="ECO:0007669"/>
    <property type="project" value="InterPro"/>
</dbReference>
<dbReference type="InterPro" id="IPR023296">
    <property type="entry name" value="Glyco_hydro_beta-prop_sf"/>
</dbReference>
<evidence type="ECO:0000256" key="2">
    <source>
        <dbReference type="ARBA" id="ARBA00022801"/>
    </source>
</evidence>
<keyword evidence="2 6" id="KW-0378">Hydrolase</keyword>
<evidence type="ECO:0000256" key="1">
    <source>
        <dbReference type="ARBA" id="ARBA00009865"/>
    </source>
</evidence>
<keyword evidence="3 6" id="KW-0326">Glycosidase</keyword>